<evidence type="ECO:0000256" key="1">
    <source>
        <dbReference type="SAM" id="MobiDB-lite"/>
    </source>
</evidence>
<protein>
    <submittedName>
        <fullName evidence="2">Alpha-L-rhamnosidase-like protein</fullName>
    </submittedName>
</protein>
<feature type="region of interest" description="Disordered" evidence="1">
    <location>
        <begin position="1"/>
        <end position="23"/>
    </location>
</feature>
<evidence type="ECO:0000313" key="2">
    <source>
        <dbReference type="EMBL" id="PSK85017.1"/>
    </source>
</evidence>
<accession>A0A2P8CJ70</accession>
<dbReference type="SUPFAM" id="SSF49785">
    <property type="entry name" value="Galactose-binding domain-like"/>
    <property type="match status" value="1"/>
</dbReference>
<comment type="caution">
    <text evidence="2">The sequence shown here is derived from an EMBL/GenBank/DDBJ whole genome shotgun (WGS) entry which is preliminary data.</text>
</comment>
<dbReference type="Pfam" id="PF17132">
    <property type="entry name" value="Glyco_hydro_106"/>
    <property type="match status" value="2"/>
</dbReference>
<dbReference type="InterPro" id="IPR053161">
    <property type="entry name" value="Ulvan_degrading_GH"/>
</dbReference>
<dbReference type="OrthoDB" id="9761519at2"/>
<dbReference type="PANTHER" id="PTHR36848">
    <property type="entry name" value="DNA-BINDING PROTEIN (PUTATIVE SECRETED PROTEIN)-RELATED"/>
    <property type="match status" value="1"/>
</dbReference>
<dbReference type="AlphaFoldDB" id="A0A2P8CJ70"/>
<dbReference type="PANTHER" id="PTHR36848:SF2">
    <property type="entry name" value="SECRETED PROTEIN"/>
    <property type="match status" value="1"/>
</dbReference>
<gene>
    <name evidence="2" type="ORF">CLV63_13816</name>
</gene>
<evidence type="ECO:0000313" key="3">
    <source>
        <dbReference type="Proteomes" id="UP000240542"/>
    </source>
</evidence>
<dbReference type="Gene3D" id="2.60.120.260">
    <property type="entry name" value="Galactose-binding domain-like"/>
    <property type="match status" value="1"/>
</dbReference>
<dbReference type="RefSeq" id="WP_106586876.1">
    <property type="nucleotide sequence ID" value="NZ_PYGA01000038.1"/>
</dbReference>
<sequence>MDAVHPTHPADDPGEDPGPGADLARAFAAPARDIRPKIYLFPPAVDAIGAAELSRAIEQIAAAGFGGVNLFDLDIAPTARRNDLLRSALETARRVGIAVDPTIHNTARFPEVTADSGVDQQEIAYGTAAIGGGTVYSGPVPEPATDPERPRTLVAVVAARRAAGGADAPDGADGAPVLLDRAGLADLTKDAEDGRITWTAPEGDWLLFGVWRRSTESPYADYFSARGTDAMTAYWDEQVFTPEIQKLVDEVDDTLFEDSLHLQGYQLWTPDLLAEFERRRGYSLRPYLPVVFIPHLNDWVANTFRAPQTRHPDTPADHDFADGTGARIRNDYYRTLSELYEEHHLRPLNAWARSHGLRYRPKPSYNATLDISAAAAVEVPNTENFAMGNRLDGIRAIAGAAHMGRRRRLVVETAPTTTRVGHDLYSTTWRQALSAAHGAFAGGANHAELHSFAYPRGPRSFGVSADGPEADWPGFWSYMGTSMPDVVGPLGLAEAYGPRMPYWAHTPDVTAFLAREQFVLQQGRPRVDVAVYRHSYWSHGFPYTANHSADDHFRWFTDTTMERLGYTYEFIGPALLDLPGARVAGGRLDPEGPAYKALVLDFAGQRAGVRGMPAAAARAVLDHARAGLPVIVVGELPDSTGFFGDAGDDADVRAALAALLATPGVRRVAAEDAVPDALAAAGVRPDFSPAAPSNVVGVHRADDRADFHFLYNQNGVNNMTGAPEPEPAPFDQTVALAGSGRPYRLDAWTGAIEPVAAYRSDGTGGGRITTRVRLAPGETALIAIVRDTVPDRVHAVESTADDLAVGSDGGVLVRAAAPGTHTVAFSNGRTAVAVVGALPDVATLSPWHLAVEDWLPGPDAAQTRVERHELRLDALAPWPDIPELRDVSGIGRYTAHVELGADWARNGNRARLDLGAVSDSVRVRINGELLPPVDPHRPVAEATAYLRTGHNTVEIEIATTLRNRLRTLDTHPAFAAAERQPYGLVGPVLLVPYGEAAVGLPA</sequence>
<name>A0A2P8CJ70_9ACTN</name>
<dbReference type="EMBL" id="PYGA01000038">
    <property type="protein sequence ID" value="PSK85017.1"/>
    <property type="molecule type" value="Genomic_DNA"/>
</dbReference>
<reference evidence="2 3" key="1">
    <citation type="submission" date="2018-03" db="EMBL/GenBank/DDBJ databases">
        <title>Genomic Encyclopedia of Archaeal and Bacterial Type Strains, Phase II (KMG-II): from individual species to whole genera.</title>
        <authorList>
            <person name="Goeker M."/>
        </authorList>
    </citation>
    <scope>NUCLEOTIDE SEQUENCE [LARGE SCALE GENOMIC DNA]</scope>
    <source>
        <strain evidence="2 3">DSM 45312</strain>
    </source>
</reference>
<proteinExistence type="predicted"/>
<dbReference type="InterPro" id="IPR008979">
    <property type="entry name" value="Galactose-bd-like_sf"/>
</dbReference>
<keyword evidence="3" id="KW-1185">Reference proteome</keyword>
<dbReference type="Proteomes" id="UP000240542">
    <property type="component" value="Unassembled WGS sequence"/>
</dbReference>
<organism evidence="2 3">
    <name type="scientific">Murinocardiopsis flavida</name>
    <dbReference type="NCBI Taxonomy" id="645275"/>
    <lineage>
        <taxon>Bacteria</taxon>
        <taxon>Bacillati</taxon>
        <taxon>Actinomycetota</taxon>
        <taxon>Actinomycetes</taxon>
        <taxon>Streptosporangiales</taxon>
        <taxon>Nocardiopsidaceae</taxon>
        <taxon>Murinocardiopsis</taxon>
    </lineage>
</organism>